<accession>A0AA86TJ31</accession>
<keyword evidence="3" id="KW-1185">Reference proteome</keyword>
<evidence type="ECO:0000313" key="1">
    <source>
        <dbReference type="EMBL" id="CAI9919015.1"/>
    </source>
</evidence>
<comment type="caution">
    <text evidence="1">The sequence shown here is derived from an EMBL/GenBank/DDBJ whole genome shotgun (WGS) entry which is preliminary data.</text>
</comment>
<reference evidence="2 3" key="2">
    <citation type="submission" date="2024-07" db="EMBL/GenBank/DDBJ databases">
        <authorList>
            <person name="Akdeniz Z."/>
        </authorList>
    </citation>
    <scope>NUCLEOTIDE SEQUENCE [LARGE SCALE GENOMIC DNA]</scope>
</reference>
<evidence type="ECO:0000313" key="2">
    <source>
        <dbReference type="EMBL" id="CAL5977284.1"/>
    </source>
</evidence>
<dbReference type="EMBL" id="CATOUU010000171">
    <property type="protein sequence ID" value="CAI9919015.1"/>
    <property type="molecule type" value="Genomic_DNA"/>
</dbReference>
<sequence length="202" mass="24083">MTLIMSTSGKETDQLLTFSKQDQQLLCEYEIDEIEANIKLTFTSPQYAINNNRYSILNEQNDWIEMLLPFKRKVDDETQLLYFIQNLFDENYIYEIDNDYFLNKVVVICRLSLKISNREAYDYITAGCMWPAACWHRILKLHMTVFRARPQKRQYFVVCYFIKLKSQHLNFAQLFLGAQISKLTLRALFTLKAQRKHILHTV</sequence>
<reference evidence="1" key="1">
    <citation type="submission" date="2023-06" db="EMBL/GenBank/DDBJ databases">
        <authorList>
            <person name="Kurt Z."/>
        </authorList>
    </citation>
    <scope>NUCLEOTIDE SEQUENCE</scope>
</reference>
<evidence type="ECO:0000313" key="3">
    <source>
        <dbReference type="Proteomes" id="UP001642409"/>
    </source>
</evidence>
<protein>
    <submittedName>
        <fullName evidence="2">Hypothetical_protein</fullName>
    </submittedName>
</protein>
<dbReference type="AlphaFoldDB" id="A0AA86TJ31"/>
<dbReference type="EMBL" id="CAXDID020000008">
    <property type="protein sequence ID" value="CAL5977284.1"/>
    <property type="molecule type" value="Genomic_DNA"/>
</dbReference>
<proteinExistence type="predicted"/>
<organism evidence="1">
    <name type="scientific">Hexamita inflata</name>
    <dbReference type="NCBI Taxonomy" id="28002"/>
    <lineage>
        <taxon>Eukaryota</taxon>
        <taxon>Metamonada</taxon>
        <taxon>Diplomonadida</taxon>
        <taxon>Hexamitidae</taxon>
        <taxon>Hexamitinae</taxon>
        <taxon>Hexamita</taxon>
    </lineage>
</organism>
<dbReference type="Proteomes" id="UP001642409">
    <property type="component" value="Unassembled WGS sequence"/>
</dbReference>
<gene>
    <name evidence="2" type="ORF">HINF_LOCUS4222</name>
    <name evidence="1" type="ORF">HINF_LOCUS6660</name>
</gene>
<name>A0AA86TJ31_9EUKA</name>